<reference evidence="1 2" key="1">
    <citation type="submission" date="2017-03" db="EMBL/GenBank/DDBJ databases">
        <authorList>
            <person name="Afonso C.L."/>
            <person name="Miller P.J."/>
            <person name="Scott M.A."/>
            <person name="Spackman E."/>
            <person name="Goraichik I."/>
            <person name="Dimitrov K.M."/>
            <person name="Suarez D.L."/>
            <person name="Swayne D.E."/>
        </authorList>
    </citation>
    <scope>NUCLEOTIDE SEQUENCE [LARGE SCALE GENOMIC DNA]</scope>
    <source>
        <strain evidence="1 2">ATCC 9172</strain>
    </source>
</reference>
<dbReference type="EMBL" id="FXYY01000002">
    <property type="protein sequence ID" value="SMX66566.1"/>
    <property type="molecule type" value="Genomic_DNA"/>
</dbReference>
<dbReference type="RefSeq" id="WP_240811921.1">
    <property type="nucleotide sequence ID" value="NZ_FXYY01000002.1"/>
</dbReference>
<name>A0A2H1HUM9_BRELN</name>
<evidence type="ECO:0008006" key="3">
    <source>
        <dbReference type="Google" id="ProtNLM"/>
    </source>
</evidence>
<evidence type="ECO:0000313" key="2">
    <source>
        <dbReference type="Proteomes" id="UP000234641"/>
    </source>
</evidence>
<evidence type="ECO:0000313" key="1">
    <source>
        <dbReference type="EMBL" id="SMX66566.1"/>
    </source>
</evidence>
<protein>
    <recommendedName>
        <fullName evidence="3">3-methyladenine DNA glycosylase</fullName>
    </recommendedName>
</protein>
<dbReference type="Proteomes" id="UP000234641">
    <property type="component" value="Unassembled WGS sequence"/>
</dbReference>
<gene>
    <name evidence="1" type="ORF">BLIN9172_00419</name>
</gene>
<proteinExistence type="predicted"/>
<organism evidence="1 2">
    <name type="scientific">Brevibacterium linens ATCC 9172</name>
    <dbReference type="NCBI Taxonomy" id="1255617"/>
    <lineage>
        <taxon>Bacteria</taxon>
        <taxon>Bacillati</taxon>
        <taxon>Actinomycetota</taxon>
        <taxon>Actinomycetes</taxon>
        <taxon>Micrococcales</taxon>
        <taxon>Brevibacteriaceae</taxon>
        <taxon>Brevibacterium</taxon>
    </lineage>
</organism>
<dbReference type="AlphaFoldDB" id="A0A2H1HUM9"/>
<sequence length="327" mass="36919">MTASPIAAATASSAVAPIAAVTERTDEPAGRLGDGVVPAEIWRGLRDEHEHRIAERTDAHIERRMRQESHPVEDFLFTYYPFKVGQLKKWHPGPGVRVELAEAADRRYFDRRWYLIDEDRNLAEVDLESWRADRGDGAKFIASLLSSTLNREANFGCFGIHEWAMVYRLSEEQRRHQQVPLRLSPPETDAVVEGHRIQCSHHDAFRFFTAPARPLNTLQPSREGMVSNEQPGCLHAGMDLYKWAMKISPVADSDLVVDCFDLALDIRTLDMEASPYDLRGWGYGVVAIETAAGKAEYMERQRAFSARAQQLRARLLDALAVAGVHPR</sequence>
<accession>A0A2H1HUM9</accession>